<name>A0A6P5WPU3_DURZI</name>
<dbReference type="RefSeq" id="XP_022718029.1">
    <property type="nucleotide sequence ID" value="XM_022862294.1"/>
</dbReference>
<evidence type="ECO:0000256" key="1">
    <source>
        <dbReference type="SAM" id="SignalP"/>
    </source>
</evidence>
<organism evidence="3 4">
    <name type="scientific">Durio zibethinus</name>
    <name type="common">Durian</name>
    <dbReference type="NCBI Taxonomy" id="66656"/>
    <lineage>
        <taxon>Eukaryota</taxon>
        <taxon>Viridiplantae</taxon>
        <taxon>Streptophyta</taxon>
        <taxon>Embryophyta</taxon>
        <taxon>Tracheophyta</taxon>
        <taxon>Spermatophyta</taxon>
        <taxon>Magnoliopsida</taxon>
        <taxon>eudicotyledons</taxon>
        <taxon>Gunneridae</taxon>
        <taxon>Pentapetalae</taxon>
        <taxon>rosids</taxon>
        <taxon>malvids</taxon>
        <taxon>Malvales</taxon>
        <taxon>Malvaceae</taxon>
        <taxon>Helicteroideae</taxon>
        <taxon>Durio</taxon>
    </lineage>
</organism>
<dbReference type="GeneID" id="111276548"/>
<gene>
    <name evidence="4" type="primary">LOC111276548</name>
</gene>
<dbReference type="Proteomes" id="UP000515121">
    <property type="component" value="Unplaced"/>
</dbReference>
<reference evidence="4" key="1">
    <citation type="submission" date="2025-08" db="UniProtKB">
        <authorList>
            <consortium name="RefSeq"/>
        </authorList>
    </citation>
    <scope>IDENTIFICATION</scope>
    <source>
        <tissue evidence="4">Fruit stalk</tissue>
    </source>
</reference>
<feature type="domain" description="Peptide N-acetyl-beta-D-glucosaminyl asparaginase amidase A N-terminal" evidence="2">
    <location>
        <begin position="66"/>
        <end position="393"/>
    </location>
</feature>
<evidence type="ECO:0000259" key="2">
    <source>
        <dbReference type="Pfam" id="PF12222"/>
    </source>
</evidence>
<dbReference type="PANTHER" id="PTHR31104">
    <property type="entry name" value="PEPTIDE-N4-(N-ACETYL-BETA-GLUCOSAMINYL)ASPARAGINE AMIDASE A PROTEIN"/>
    <property type="match status" value="1"/>
</dbReference>
<keyword evidence="1" id="KW-0732">Signal</keyword>
<feature type="signal peptide" evidence="1">
    <location>
        <begin position="1"/>
        <end position="24"/>
    </location>
</feature>
<dbReference type="KEGG" id="dzi:111276548"/>
<proteinExistence type="predicted"/>
<dbReference type="InterPro" id="IPR021102">
    <property type="entry name" value="PNGase_A"/>
</dbReference>
<dbReference type="AlphaFoldDB" id="A0A6P5WPU3"/>
<dbReference type="Pfam" id="PF12222">
    <property type="entry name" value="PNGaseA"/>
    <property type="match status" value="1"/>
</dbReference>
<feature type="chain" id="PRO_5027842224" evidence="1">
    <location>
        <begin position="25"/>
        <end position="618"/>
    </location>
</feature>
<evidence type="ECO:0000313" key="3">
    <source>
        <dbReference type="Proteomes" id="UP000515121"/>
    </source>
</evidence>
<sequence>MASFLFTFPFFLLLFLYQPLFCMANLHKSKNLLRSNLLSQLTSPMPSNDNLPTLYFEVTKPTKLPNTKPCSYLVLQHDFGFTYGRPPVLVNYTPPECYSQNFAKIVLEWKATCKGTQFDRIFGVWLARVELLRGCTAEPTSNGIVWSVEKDITRYYSLLLKKGTQTLAVFLGNIVDGTYTGVYHVNLTFHFYPAESNLIDEKQNLNNLPSKYYSKADLILPISRDLPLNDGLWFEIQHLNDTKLKKFQIPRNVYKAVLEVYISFHENDEFWYGNFPNDYIAANNLSNTPGNGPFREVVVSLDGEVVGAVLPFTVIYTGGINPLFWIPITGISSFNLPSYDIEITPFLGNILDGKFHTLGFSVTNALNVWFIDANLHLWLDSRSVKTEGKLLNCNNKAVSVSEESDFKGLNGKFLTSAKRFISSIGWIKSSYGNITTHSIQEFSYNNSMEIGNNGDFQVVNQIIHFNDRVYTKMPFPYIHCEESFKTFPLNLFLYFSEQGEGSFLYETNVTLGFNEKKYKNVGFEFFISSLQNIQDAQAALDVKNYSSIKRLQGTKQVYEYHGSDLCYSRNISSSNNIIDYDQMSNLCDKNALSLSDFEPRSLKGLQHFPAKAFQEFDH</sequence>
<keyword evidence="3" id="KW-1185">Reference proteome</keyword>
<dbReference type="InterPro" id="IPR056948">
    <property type="entry name" value="PNGaseA_N"/>
</dbReference>
<evidence type="ECO:0000313" key="4">
    <source>
        <dbReference type="RefSeq" id="XP_022718029.1"/>
    </source>
</evidence>
<dbReference type="Pfam" id="PF25156">
    <property type="entry name" value="PNGase_A_C"/>
    <property type="match status" value="1"/>
</dbReference>
<dbReference type="OrthoDB" id="339900at2759"/>
<accession>A0A6P5WPU3</accession>
<protein>
    <submittedName>
        <fullName evidence="4">Peptide-N4-(N-acetyl-beta- glucosaminyl)asparagine amidase A-like</fullName>
    </submittedName>
</protein>